<dbReference type="AlphaFoldDB" id="A0A2M7WUI8"/>
<dbReference type="Gene3D" id="3.30.160.20">
    <property type="match status" value="1"/>
</dbReference>
<dbReference type="Pfam" id="PF03462">
    <property type="entry name" value="PCRF"/>
    <property type="match status" value="1"/>
</dbReference>
<evidence type="ECO:0000256" key="2">
    <source>
        <dbReference type="ARBA" id="ARBA00022481"/>
    </source>
</evidence>
<dbReference type="InterPro" id="IPR005139">
    <property type="entry name" value="PCRF"/>
</dbReference>
<feature type="domain" description="Peptide chain release factor" evidence="3">
    <location>
        <begin position="12"/>
        <end position="122"/>
    </location>
</feature>
<comment type="caution">
    <text evidence="4">The sequence shown here is derived from an EMBL/GenBank/DDBJ whole genome shotgun (WGS) entry which is preliminary data.</text>
</comment>
<proteinExistence type="inferred from homology"/>
<dbReference type="SUPFAM" id="SSF75620">
    <property type="entry name" value="Release factor"/>
    <property type="match status" value="1"/>
</dbReference>
<gene>
    <name evidence="4" type="ORF">CO184_01290</name>
</gene>
<accession>A0A2M7WUI8</accession>
<evidence type="ECO:0000256" key="1">
    <source>
        <dbReference type="ARBA" id="ARBA00010835"/>
    </source>
</evidence>
<evidence type="ECO:0000259" key="3">
    <source>
        <dbReference type="SMART" id="SM00937"/>
    </source>
</evidence>
<sequence>MDKRNEIEKQIEFLELEMQDPNFWDDKNLAQRKVQELQILKDAFLGVGKYDKGGAVMTIFSGAGGDDAEDFSAILLNMYLKYIQKQNWKYYLIHENKNDRGGYRNITIEIQGKNVYGTLKNESGVHRLVRISPFNAKKLRHTSFSMVEVIPKFEKLSEIDIPEDDIRVEFTKSSGPGGQNVNKRETAVRVVHIPTNMAVHVESERSQVQNREKAIQILTGKIYKKLEEENTAREKGMQISKSTQIEWGNQIRSYVMHPYKMVKDHRTGVEMSNIDTVLEGGIDEFIEAERAL</sequence>
<dbReference type="Proteomes" id="UP000231487">
    <property type="component" value="Unassembled WGS sequence"/>
</dbReference>
<dbReference type="InterPro" id="IPR000352">
    <property type="entry name" value="Pep_chain_release_fac_I"/>
</dbReference>
<dbReference type="InterPro" id="IPR045853">
    <property type="entry name" value="Pep_chain_release_fac_I_sf"/>
</dbReference>
<organism evidence="4 5">
    <name type="scientific">Candidatus Zambryskibacteria bacterium CG_4_9_14_3_um_filter_40_16</name>
    <dbReference type="NCBI Taxonomy" id="1975111"/>
    <lineage>
        <taxon>Bacteria</taxon>
        <taxon>Candidatus Zambryskiibacteriota</taxon>
    </lineage>
</organism>
<keyword evidence="2" id="KW-0488">Methylation</keyword>
<dbReference type="EMBL" id="PFXE01000022">
    <property type="protein sequence ID" value="PJA33707.1"/>
    <property type="molecule type" value="Genomic_DNA"/>
</dbReference>
<comment type="similarity">
    <text evidence="1">Belongs to the prokaryotic/mitochondrial release factor family.</text>
</comment>
<evidence type="ECO:0000313" key="5">
    <source>
        <dbReference type="Proteomes" id="UP000231487"/>
    </source>
</evidence>
<dbReference type="GO" id="GO:0003747">
    <property type="term" value="F:translation release factor activity"/>
    <property type="evidence" value="ECO:0007669"/>
    <property type="project" value="InterPro"/>
</dbReference>
<dbReference type="Pfam" id="PF00472">
    <property type="entry name" value="RF-1"/>
    <property type="match status" value="1"/>
</dbReference>
<dbReference type="GO" id="GO:0005737">
    <property type="term" value="C:cytoplasm"/>
    <property type="evidence" value="ECO:0007669"/>
    <property type="project" value="UniProtKB-ARBA"/>
</dbReference>
<protein>
    <submittedName>
        <fullName evidence="4">Peptide chain release factor 2</fullName>
    </submittedName>
</protein>
<evidence type="ECO:0000313" key="4">
    <source>
        <dbReference type="EMBL" id="PJA33707.1"/>
    </source>
</evidence>
<name>A0A2M7WUI8_9BACT</name>
<dbReference type="PANTHER" id="PTHR43116:SF3">
    <property type="entry name" value="CLASS I PEPTIDE CHAIN RELEASE FACTOR"/>
    <property type="match status" value="1"/>
</dbReference>
<dbReference type="Gene3D" id="3.30.70.1660">
    <property type="match status" value="1"/>
</dbReference>
<dbReference type="SMART" id="SM00937">
    <property type="entry name" value="PCRF"/>
    <property type="match status" value="1"/>
</dbReference>
<dbReference type="PANTHER" id="PTHR43116">
    <property type="entry name" value="PEPTIDE CHAIN RELEASE FACTOR 2"/>
    <property type="match status" value="1"/>
</dbReference>
<reference evidence="5" key="1">
    <citation type="submission" date="2017-09" db="EMBL/GenBank/DDBJ databases">
        <title>Depth-based differentiation of microbial function through sediment-hosted aquifers and enrichment of novel symbionts in the deep terrestrial subsurface.</title>
        <authorList>
            <person name="Probst A.J."/>
            <person name="Ladd B."/>
            <person name="Jarett J.K."/>
            <person name="Geller-Mcgrath D.E."/>
            <person name="Sieber C.M.K."/>
            <person name="Emerson J.B."/>
            <person name="Anantharaman K."/>
            <person name="Thomas B.C."/>
            <person name="Malmstrom R."/>
            <person name="Stieglmeier M."/>
            <person name="Klingl A."/>
            <person name="Woyke T."/>
            <person name="Ryan C.M."/>
            <person name="Banfield J.F."/>
        </authorList>
    </citation>
    <scope>NUCLEOTIDE SEQUENCE [LARGE SCALE GENOMIC DNA]</scope>
</reference>